<accession>A0ABP5YBT0</accession>
<evidence type="ECO:0000313" key="2">
    <source>
        <dbReference type="EMBL" id="GAA2478326.1"/>
    </source>
</evidence>
<organism evidence="2 3">
    <name type="scientific">Streptomyces longisporus</name>
    <dbReference type="NCBI Taxonomy" id="1948"/>
    <lineage>
        <taxon>Bacteria</taxon>
        <taxon>Bacillati</taxon>
        <taxon>Actinomycetota</taxon>
        <taxon>Actinomycetes</taxon>
        <taxon>Kitasatosporales</taxon>
        <taxon>Streptomycetaceae</taxon>
        <taxon>Streptomyces</taxon>
    </lineage>
</organism>
<keyword evidence="3" id="KW-1185">Reference proteome</keyword>
<dbReference type="Proteomes" id="UP001501777">
    <property type="component" value="Unassembled WGS sequence"/>
</dbReference>
<protein>
    <recommendedName>
        <fullName evidence="4">Secreted peptide</fullName>
    </recommendedName>
</protein>
<dbReference type="EMBL" id="BAAASG010000003">
    <property type="protein sequence ID" value="GAA2478326.1"/>
    <property type="molecule type" value="Genomic_DNA"/>
</dbReference>
<evidence type="ECO:0000256" key="1">
    <source>
        <dbReference type="SAM" id="Phobius"/>
    </source>
</evidence>
<comment type="caution">
    <text evidence="2">The sequence shown here is derived from an EMBL/GenBank/DDBJ whole genome shotgun (WGS) entry which is preliminary data.</text>
</comment>
<keyword evidence="1" id="KW-1133">Transmembrane helix</keyword>
<name>A0ABP5YBT0_STRLO</name>
<reference evidence="3" key="1">
    <citation type="journal article" date="2019" name="Int. J. Syst. Evol. Microbiol.">
        <title>The Global Catalogue of Microorganisms (GCM) 10K type strain sequencing project: providing services to taxonomists for standard genome sequencing and annotation.</title>
        <authorList>
            <consortium name="The Broad Institute Genomics Platform"/>
            <consortium name="The Broad Institute Genome Sequencing Center for Infectious Disease"/>
            <person name="Wu L."/>
            <person name="Ma J."/>
        </authorList>
    </citation>
    <scope>NUCLEOTIDE SEQUENCE [LARGE SCALE GENOMIC DNA]</scope>
    <source>
        <strain evidence="3">JCM 4395</strain>
    </source>
</reference>
<sequence>MNGAEVMAVSVPPMTIGLMVEPLVLVLVLPLVAPPVVFDDFVVFLPMAGSVARAPETRCSSSESDGEVMAGFT</sequence>
<gene>
    <name evidence="2" type="ORF">GCM10010276_13440</name>
</gene>
<proteinExistence type="predicted"/>
<keyword evidence="1" id="KW-0812">Transmembrane</keyword>
<evidence type="ECO:0000313" key="3">
    <source>
        <dbReference type="Proteomes" id="UP001501777"/>
    </source>
</evidence>
<keyword evidence="1" id="KW-0472">Membrane</keyword>
<feature type="transmembrane region" description="Helical" evidence="1">
    <location>
        <begin position="23"/>
        <end position="45"/>
    </location>
</feature>
<evidence type="ECO:0008006" key="4">
    <source>
        <dbReference type="Google" id="ProtNLM"/>
    </source>
</evidence>